<evidence type="ECO:0000256" key="1">
    <source>
        <dbReference type="ARBA" id="ARBA00001946"/>
    </source>
</evidence>
<evidence type="ECO:0000256" key="8">
    <source>
        <dbReference type="ARBA" id="ARBA00022827"/>
    </source>
</evidence>
<evidence type="ECO:0000256" key="7">
    <source>
        <dbReference type="ARBA" id="ARBA00022723"/>
    </source>
</evidence>
<evidence type="ECO:0000256" key="9">
    <source>
        <dbReference type="ARBA" id="ARBA00022842"/>
    </source>
</evidence>
<dbReference type="InterPro" id="IPR024932">
    <property type="entry name" value="ApbE"/>
</dbReference>
<comment type="catalytic activity">
    <reaction evidence="11">
        <text>L-threonyl-[protein] + FAD = FMN-L-threonyl-[protein] + AMP + H(+)</text>
        <dbReference type="Rhea" id="RHEA:36847"/>
        <dbReference type="Rhea" id="RHEA-COMP:11060"/>
        <dbReference type="Rhea" id="RHEA-COMP:11061"/>
        <dbReference type="ChEBI" id="CHEBI:15378"/>
        <dbReference type="ChEBI" id="CHEBI:30013"/>
        <dbReference type="ChEBI" id="CHEBI:57692"/>
        <dbReference type="ChEBI" id="CHEBI:74257"/>
        <dbReference type="ChEBI" id="CHEBI:456215"/>
        <dbReference type="EC" id="2.7.1.180"/>
    </reaction>
</comment>
<dbReference type="Proteomes" id="UP000744438">
    <property type="component" value="Unassembled WGS sequence"/>
</dbReference>
<feature type="signal peptide" evidence="12">
    <location>
        <begin position="1"/>
        <end position="26"/>
    </location>
</feature>
<dbReference type="SUPFAM" id="SSF143631">
    <property type="entry name" value="ApbE-like"/>
    <property type="match status" value="1"/>
</dbReference>
<dbReference type="InterPro" id="IPR003374">
    <property type="entry name" value="ApbE-like_sf"/>
</dbReference>
<dbReference type="AlphaFoldDB" id="A0A937I4V0"/>
<evidence type="ECO:0000313" key="14">
    <source>
        <dbReference type="Proteomes" id="UP000744438"/>
    </source>
</evidence>
<proteinExistence type="inferred from homology"/>
<dbReference type="PANTHER" id="PTHR30040">
    <property type="entry name" value="THIAMINE BIOSYNTHESIS LIPOPROTEIN APBE"/>
    <property type="match status" value="1"/>
</dbReference>
<dbReference type="EC" id="2.7.1.180" evidence="3"/>
<organism evidence="13 14">
    <name type="scientific">SAR86 cluster bacterium</name>
    <dbReference type="NCBI Taxonomy" id="2030880"/>
    <lineage>
        <taxon>Bacteria</taxon>
        <taxon>Pseudomonadati</taxon>
        <taxon>Pseudomonadota</taxon>
        <taxon>Gammaproteobacteria</taxon>
        <taxon>SAR86 cluster</taxon>
    </lineage>
</organism>
<evidence type="ECO:0000256" key="5">
    <source>
        <dbReference type="ARBA" id="ARBA00022630"/>
    </source>
</evidence>
<evidence type="ECO:0000313" key="13">
    <source>
        <dbReference type="EMBL" id="MBL6811873.1"/>
    </source>
</evidence>
<keyword evidence="7" id="KW-0479">Metal-binding</keyword>
<dbReference type="PANTHER" id="PTHR30040:SF2">
    <property type="entry name" value="FAD:PROTEIN FMN TRANSFERASE"/>
    <property type="match status" value="1"/>
</dbReference>
<keyword evidence="6 13" id="KW-0808">Transferase</keyword>
<protein>
    <recommendedName>
        <fullName evidence="4">FAD:protein FMN transferase</fullName>
        <ecNumber evidence="3">2.7.1.180</ecNumber>
    </recommendedName>
    <alternativeName>
        <fullName evidence="10">Flavin transferase</fullName>
    </alternativeName>
</protein>
<dbReference type="Pfam" id="PF02424">
    <property type="entry name" value="ApbE"/>
    <property type="match status" value="1"/>
</dbReference>
<keyword evidence="9" id="KW-0460">Magnesium</keyword>
<evidence type="ECO:0000256" key="2">
    <source>
        <dbReference type="ARBA" id="ARBA00008282"/>
    </source>
</evidence>
<name>A0A937I4V0_9GAMM</name>
<keyword evidence="8" id="KW-0274">FAD</keyword>
<evidence type="ECO:0000256" key="12">
    <source>
        <dbReference type="SAM" id="SignalP"/>
    </source>
</evidence>
<gene>
    <name evidence="13" type="ORF">ISQ63_03190</name>
</gene>
<feature type="chain" id="PRO_5039943803" description="FAD:protein FMN transferase" evidence="12">
    <location>
        <begin position="27"/>
        <end position="281"/>
    </location>
</feature>
<comment type="cofactor">
    <cofactor evidence="1">
        <name>Mg(2+)</name>
        <dbReference type="ChEBI" id="CHEBI:18420"/>
    </cofactor>
</comment>
<evidence type="ECO:0000256" key="6">
    <source>
        <dbReference type="ARBA" id="ARBA00022679"/>
    </source>
</evidence>
<dbReference type="GO" id="GO:0016740">
    <property type="term" value="F:transferase activity"/>
    <property type="evidence" value="ECO:0007669"/>
    <property type="project" value="UniProtKB-KW"/>
</dbReference>
<dbReference type="GO" id="GO:0046872">
    <property type="term" value="F:metal ion binding"/>
    <property type="evidence" value="ECO:0007669"/>
    <property type="project" value="UniProtKB-KW"/>
</dbReference>
<comment type="similarity">
    <text evidence="2">Belongs to the ApbE family.</text>
</comment>
<dbReference type="EMBL" id="JADHQC010000018">
    <property type="protein sequence ID" value="MBL6811873.1"/>
    <property type="molecule type" value="Genomic_DNA"/>
</dbReference>
<evidence type="ECO:0000256" key="10">
    <source>
        <dbReference type="ARBA" id="ARBA00031306"/>
    </source>
</evidence>
<comment type="caution">
    <text evidence="13">The sequence shown here is derived from an EMBL/GenBank/DDBJ whole genome shotgun (WGS) entry which is preliminary data.</text>
</comment>
<accession>A0A937I4V0</accession>
<reference evidence="13" key="1">
    <citation type="submission" date="2020-10" db="EMBL/GenBank/DDBJ databases">
        <title>Microbiome of the Black Sea water column analyzed by genome centric metagenomics.</title>
        <authorList>
            <person name="Cabello-Yeves P.J."/>
            <person name="Callieri C."/>
            <person name="Picazo A."/>
            <person name="Mehrshad M."/>
            <person name="Haro-Moreno J.M."/>
            <person name="Roda-Garcia J."/>
            <person name="Dzembekova N."/>
            <person name="Slabakova V."/>
            <person name="Slabakova N."/>
            <person name="Moncheva S."/>
            <person name="Rodriguez-Valera F."/>
        </authorList>
    </citation>
    <scope>NUCLEOTIDE SEQUENCE</scope>
    <source>
        <strain evidence="13">BS307-5m-G49</strain>
    </source>
</reference>
<evidence type="ECO:0000256" key="3">
    <source>
        <dbReference type="ARBA" id="ARBA00011955"/>
    </source>
</evidence>
<keyword evidence="12" id="KW-0732">Signal</keyword>
<evidence type="ECO:0000256" key="4">
    <source>
        <dbReference type="ARBA" id="ARBA00016337"/>
    </source>
</evidence>
<evidence type="ECO:0000256" key="11">
    <source>
        <dbReference type="ARBA" id="ARBA00048540"/>
    </source>
</evidence>
<dbReference type="Gene3D" id="3.10.520.10">
    <property type="entry name" value="ApbE-like domains"/>
    <property type="match status" value="2"/>
</dbReference>
<keyword evidence="5" id="KW-0285">Flavoprotein</keyword>
<sequence length="281" mass="32055">MILVANFLKKSLLFFLFFLGACSTNNEILSITGQAFGTFYDIKFEKSNHSLKRVNDEINNIFISINQCCSTYKKDSLVSFKRDNKNTELFNQEIQNYFEDVIKISVKANKTVQGFILFKNYDYFNAVVKGYAVDVVSSKLKELNIKNFFINIGGEIRSEGMKNKNFWKIGIENPLPNQQEIFKPYEFKQSLSIATSGNYRNPGHIVGIRKNKIDQNVLSISVIDKKSTAYADALATGLFALGEVDSIKNNIIDNGIPALLIFKNNEKLQSFESKQWKELLQ</sequence>